<gene>
    <name evidence="4" type="primary">brxL</name>
    <name evidence="4" type="ORF">ACED38_07490</name>
</gene>
<accession>A0ABV4M5E5</accession>
<dbReference type="NCBIfam" id="TIGR02688">
    <property type="entry name" value="BREX system Lon protease-like protein BrxL"/>
    <property type="match status" value="1"/>
</dbReference>
<keyword evidence="5" id="KW-1185">Reference proteome</keyword>
<evidence type="ECO:0000313" key="5">
    <source>
        <dbReference type="Proteomes" id="UP001569153"/>
    </source>
</evidence>
<evidence type="ECO:0000259" key="3">
    <source>
        <dbReference type="Pfam" id="PF20442"/>
    </source>
</evidence>
<dbReference type="InterPro" id="IPR014061">
    <property type="entry name" value="BrxL-like"/>
</dbReference>
<dbReference type="InterPro" id="IPR027417">
    <property type="entry name" value="P-loop_NTPase"/>
</dbReference>
<feature type="domain" description="Lon proteolytic" evidence="2">
    <location>
        <begin position="567"/>
        <end position="725"/>
    </location>
</feature>
<sequence>MTNDKEKNESNNDPENQQVEVHHYHHYESDELANEAAAQAELLSHDEQIQQEVQEIRNVDLDDLMTTEFKGRVVRKDLTKQLKEGANVPVYVLEYLLGMYCSSADDDLIEAGLGRVKQILTDNYVRPDEAEKVKSMVREKGTHKVIDKVSVRLNQKKDVYEASLSNLGIKDAVIPADIIKSNEKLLTGGIWCIVTLSYFYEEGQKTSPFSVVGLKAIQMPSMNMQEVFDARRNFSMDQWLDMLLRSIGMEPANLEQRAKWHILARMIPFVENNYNVCELGPRGTGKSHVYKECSPNSLLVSGGQTTVANLFYNMSSRQVGLVGMWDIVAFDEVAGIRFKDKDGVQIMKDYMASGSFSRGKDSIEAKASMVFVGNIDQSVETLVKTSHLLAPFPQEMIDAAFFDRFHAYIPGWEIPKMRPEFFTNRFGLITDYLAEYMRDMRKHNFADAIDKFFKLGNNLNQRDVIAVRRTTSGLLKLLVPHGEYSKEDVRTCLTYALEVRRRVKEQLKKIGGMEFFDVNFSYIDNDSLEEFFVNVPEQGGSQIIPPGTPNAGVIHFVSPGANGKLGVFRIETQKTAGNGKLTTSGLGSDTEAKEMVKVGFEYFKGNLSRIAANTQFSDFEFHLHFVDLQMSGSSYTSSLASLIATCSALLGKPMQESMVVLGSMTLGGVLNPVQDLAGSMQVALEAGATKILIPMASATDIPTVPAETFTKFQVSFYSDPVDAVYKALGVS</sequence>
<dbReference type="Pfam" id="PF05362">
    <property type="entry name" value="Lon_C"/>
    <property type="match status" value="1"/>
</dbReference>
<dbReference type="SUPFAM" id="SSF54211">
    <property type="entry name" value="Ribosomal protein S5 domain 2-like"/>
    <property type="match status" value="1"/>
</dbReference>
<feature type="domain" description="BREX system Lon protease-like BrxL N-terminal" evidence="3">
    <location>
        <begin position="69"/>
        <end position="198"/>
    </location>
</feature>
<dbReference type="GO" id="GO:0008233">
    <property type="term" value="F:peptidase activity"/>
    <property type="evidence" value="ECO:0007669"/>
    <property type="project" value="UniProtKB-KW"/>
</dbReference>
<dbReference type="Pfam" id="PF20442">
    <property type="entry name" value="BrxL_N"/>
    <property type="match status" value="1"/>
</dbReference>
<evidence type="ECO:0000259" key="2">
    <source>
        <dbReference type="Pfam" id="PF05362"/>
    </source>
</evidence>
<dbReference type="InterPro" id="IPR046838">
    <property type="entry name" value="BrxL_N"/>
</dbReference>
<dbReference type="InterPro" id="IPR008269">
    <property type="entry name" value="Lon_proteolytic"/>
</dbReference>
<dbReference type="Pfam" id="PF13337">
    <property type="entry name" value="BrxL_ATPase"/>
    <property type="match status" value="1"/>
</dbReference>
<organism evidence="4 5">
    <name type="scientific">Vibrio cortegadensis</name>
    <dbReference type="NCBI Taxonomy" id="1328770"/>
    <lineage>
        <taxon>Bacteria</taxon>
        <taxon>Pseudomonadati</taxon>
        <taxon>Pseudomonadota</taxon>
        <taxon>Gammaproteobacteria</taxon>
        <taxon>Vibrionales</taxon>
        <taxon>Vibrionaceae</taxon>
        <taxon>Vibrio</taxon>
    </lineage>
</organism>
<dbReference type="InterPro" id="IPR013473">
    <property type="entry name" value="BrxL"/>
</dbReference>
<dbReference type="RefSeq" id="WP_371730108.1">
    <property type="nucleotide sequence ID" value="NZ_JBGOOT010000004.1"/>
</dbReference>
<evidence type="ECO:0000313" key="4">
    <source>
        <dbReference type="EMBL" id="MEZ8194729.1"/>
    </source>
</evidence>
<dbReference type="InterPro" id="IPR020568">
    <property type="entry name" value="Ribosomal_Su5_D2-typ_SF"/>
</dbReference>
<dbReference type="PANTHER" id="PTHR10046">
    <property type="entry name" value="ATP DEPENDENT LON PROTEASE FAMILY MEMBER"/>
    <property type="match status" value="1"/>
</dbReference>
<keyword evidence="1 4" id="KW-0378">Hydrolase</keyword>
<dbReference type="SUPFAM" id="SSF52540">
    <property type="entry name" value="P-loop containing nucleoside triphosphate hydrolases"/>
    <property type="match status" value="1"/>
</dbReference>
<dbReference type="Gene3D" id="3.30.230.10">
    <property type="match status" value="1"/>
</dbReference>
<dbReference type="NCBIfam" id="TIGR02653">
    <property type="entry name" value="Lon_rel_chp"/>
    <property type="match status" value="1"/>
</dbReference>
<proteinExistence type="predicted"/>
<keyword evidence="1 4" id="KW-0645">Protease</keyword>
<dbReference type="EMBL" id="JBGOOT010000004">
    <property type="protein sequence ID" value="MEZ8194729.1"/>
    <property type="molecule type" value="Genomic_DNA"/>
</dbReference>
<dbReference type="InterPro" id="IPR027065">
    <property type="entry name" value="Lon_Prtase"/>
</dbReference>
<reference evidence="4 5" key="1">
    <citation type="submission" date="2024-06" db="EMBL/GenBank/DDBJ databases">
        <authorList>
            <person name="Steensen K."/>
            <person name="Seneca J."/>
            <person name="Bartlau N."/>
            <person name="Yu A.X."/>
            <person name="Polz M.F."/>
        </authorList>
    </citation>
    <scope>NUCLEOTIDE SEQUENCE [LARGE SCALE GENOMIC DNA]</scope>
    <source>
        <strain evidence="4 5">FF146</strain>
    </source>
</reference>
<protein>
    <submittedName>
        <fullName evidence="4">Protease Lon-related BREX system protein BrxL</fullName>
    </submittedName>
</protein>
<dbReference type="Proteomes" id="UP001569153">
    <property type="component" value="Unassembled WGS sequence"/>
</dbReference>
<dbReference type="InterPro" id="IPR014721">
    <property type="entry name" value="Ribsml_uS5_D2-typ_fold_subgr"/>
</dbReference>
<comment type="caution">
    <text evidence="4">The sequence shown here is derived from an EMBL/GenBank/DDBJ whole genome shotgun (WGS) entry which is preliminary data.</text>
</comment>
<evidence type="ECO:0000256" key="1">
    <source>
        <dbReference type="ARBA" id="ARBA00022670"/>
    </source>
</evidence>
<name>A0ABV4M5E5_9VIBR</name>
<dbReference type="GO" id="GO:0006508">
    <property type="term" value="P:proteolysis"/>
    <property type="evidence" value="ECO:0007669"/>
    <property type="project" value="UniProtKB-KW"/>
</dbReference>